<dbReference type="Proteomes" id="UP001152622">
    <property type="component" value="Chromosome 1"/>
</dbReference>
<organism evidence="1 2">
    <name type="scientific">Synaphobranchus kaupii</name>
    <name type="common">Kaup's arrowtooth eel</name>
    <dbReference type="NCBI Taxonomy" id="118154"/>
    <lineage>
        <taxon>Eukaryota</taxon>
        <taxon>Metazoa</taxon>
        <taxon>Chordata</taxon>
        <taxon>Craniata</taxon>
        <taxon>Vertebrata</taxon>
        <taxon>Euteleostomi</taxon>
        <taxon>Actinopterygii</taxon>
        <taxon>Neopterygii</taxon>
        <taxon>Teleostei</taxon>
        <taxon>Anguilliformes</taxon>
        <taxon>Synaphobranchidae</taxon>
        <taxon>Synaphobranchus</taxon>
    </lineage>
</organism>
<proteinExistence type="predicted"/>
<comment type="caution">
    <text evidence="1">The sequence shown here is derived from an EMBL/GenBank/DDBJ whole genome shotgun (WGS) entry which is preliminary data.</text>
</comment>
<keyword evidence="2" id="KW-1185">Reference proteome</keyword>
<evidence type="ECO:0000313" key="2">
    <source>
        <dbReference type="Proteomes" id="UP001152622"/>
    </source>
</evidence>
<name>A0A9Q1G951_SYNKA</name>
<reference evidence="1" key="1">
    <citation type="journal article" date="2023" name="Science">
        <title>Genome structures resolve the early diversification of teleost fishes.</title>
        <authorList>
            <person name="Parey E."/>
            <person name="Louis A."/>
            <person name="Montfort J."/>
            <person name="Bouchez O."/>
            <person name="Roques C."/>
            <person name="Iampietro C."/>
            <person name="Lluch J."/>
            <person name="Castinel A."/>
            <person name="Donnadieu C."/>
            <person name="Desvignes T."/>
            <person name="Floi Bucao C."/>
            <person name="Jouanno E."/>
            <person name="Wen M."/>
            <person name="Mejri S."/>
            <person name="Dirks R."/>
            <person name="Jansen H."/>
            <person name="Henkel C."/>
            <person name="Chen W.J."/>
            <person name="Zahm M."/>
            <person name="Cabau C."/>
            <person name="Klopp C."/>
            <person name="Thompson A.W."/>
            <person name="Robinson-Rechavi M."/>
            <person name="Braasch I."/>
            <person name="Lecointre G."/>
            <person name="Bobe J."/>
            <person name="Postlethwait J.H."/>
            <person name="Berthelot C."/>
            <person name="Roest Crollius H."/>
            <person name="Guiguen Y."/>
        </authorList>
    </citation>
    <scope>NUCLEOTIDE SEQUENCE</scope>
    <source>
        <strain evidence="1">WJC10195</strain>
    </source>
</reference>
<gene>
    <name evidence="1" type="ORF">SKAU_G00006090</name>
</gene>
<protein>
    <submittedName>
        <fullName evidence="1">Uncharacterized protein</fullName>
    </submittedName>
</protein>
<evidence type="ECO:0000313" key="1">
    <source>
        <dbReference type="EMBL" id="KAJ8379831.1"/>
    </source>
</evidence>
<accession>A0A9Q1G951</accession>
<sequence>MLKTQRRLGPNRLCARRPSCRGDRGERRRTVACRELPVAPLEATNDTVRRESCDVTHGPGVRPDHVMMCFDLQATGHAWIGFGNTAFSLYRLGAEAGRGLCHAVFRGLEGSQFPLLIMTSSSLNELKMLPGQAALPRSCSF</sequence>
<dbReference type="AlphaFoldDB" id="A0A9Q1G951"/>
<dbReference type="EMBL" id="JAINUF010000001">
    <property type="protein sequence ID" value="KAJ8379831.1"/>
    <property type="molecule type" value="Genomic_DNA"/>
</dbReference>